<dbReference type="PANTHER" id="PTHR33087:SF21">
    <property type="entry name" value="OS03G0782100 PROTEIN"/>
    <property type="match status" value="1"/>
</dbReference>
<proteinExistence type="predicted"/>
<evidence type="ECO:0000313" key="2">
    <source>
        <dbReference type="EMBL" id="TKW26131.1"/>
    </source>
</evidence>
<evidence type="ECO:0000256" key="1">
    <source>
        <dbReference type="SAM" id="MobiDB-lite"/>
    </source>
</evidence>
<feature type="region of interest" description="Disordered" evidence="1">
    <location>
        <begin position="241"/>
        <end position="275"/>
    </location>
</feature>
<dbReference type="Proteomes" id="UP000298652">
    <property type="component" value="Chromosome 3"/>
</dbReference>
<dbReference type="EMBL" id="CM016554">
    <property type="protein sequence ID" value="TKW26131.1"/>
    <property type="molecule type" value="Genomic_DNA"/>
</dbReference>
<evidence type="ECO:0008006" key="4">
    <source>
        <dbReference type="Google" id="ProtNLM"/>
    </source>
</evidence>
<dbReference type="InterPro" id="IPR053253">
    <property type="entry name" value="Sex_diff_modulator"/>
</dbReference>
<gene>
    <name evidence="2" type="ORF">SEVIR_3G166400v2</name>
</gene>
<protein>
    <recommendedName>
        <fullName evidence="4">DUF4283 domain-containing protein</fullName>
    </recommendedName>
</protein>
<sequence>MAIGDPDTHPEVDTVFIPNSFNLEWDVRDWEGCTLVPWATHLPRGTGAQDFEALLLDKLQLRRGTITVTINQLEPFLFWFEHNDKCDKARRQGRFQGNDIDICLRCWCSLTHVLSIRIFYRVRLYLDDIPDHAWTPDIIERTANPSEIPKRVWLVFTHKPSYKSTPVFVTKELPKRWQQGIRYEIFLQIGLVEDYSTTAHDLPSAAANPAAFAPIRRPYVWHYNIIDGALADTRSRFPTRLPKPICPPPQEGRPRLGACVRQRARQKASNRRAGA</sequence>
<reference evidence="2" key="1">
    <citation type="submission" date="2019-03" db="EMBL/GenBank/DDBJ databases">
        <title>WGS assembly of Setaria viridis.</title>
        <authorList>
            <person name="Huang P."/>
            <person name="Jenkins J."/>
            <person name="Grimwood J."/>
            <person name="Barry K."/>
            <person name="Healey A."/>
            <person name="Mamidi S."/>
            <person name="Sreedasyam A."/>
            <person name="Shu S."/>
            <person name="Feldman M."/>
            <person name="Wu J."/>
            <person name="Yu Y."/>
            <person name="Chen C."/>
            <person name="Johnson J."/>
            <person name="Rokhsar D."/>
            <person name="Baxter I."/>
            <person name="Schmutz J."/>
            <person name="Brutnell T."/>
            <person name="Kellogg E."/>
        </authorList>
    </citation>
    <scope>NUCLEOTIDE SEQUENCE [LARGE SCALE GENOMIC DNA]</scope>
</reference>
<organism evidence="2 3">
    <name type="scientific">Setaria viridis</name>
    <name type="common">Green bristlegrass</name>
    <name type="synonym">Setaria italica subsp. viridis</name>
    <dbReference type="NCBI Taxonomy" id="4556"/>
    <lineage>
        <taxon>Eukaryota</taxon>
        <taxon>Viridiplantae</taxon>
        <taxon>Streptophyta</taxon>
        <taxon>Embryophyta</taxon>
        <taxon>Tracheophyta</taxon>
        <taxon>Spermatophyta</taxon>
        <taxon>Magnoliopsida</taxon>
        <taxon>Liliopsida</taxon>
        <taxon>Poales</taxon>
        <taxon>Poaceae</taxon>
        <taxon>PACMAD clade</taxon>
        <taxon>Panicoideae</taxon>
        <taxon>Panicodae</taxon>
        <taxon>Paniceae</taxon>
        <taxon>Cenchrinae</taxon>
        <taxon>Setaria</taxon>
    </lineage>
</organism>
<name>A0A4U6V9Y2_SETVI</name>
<keyword evidence="3" id="KW-1185">Reference proteome</keyword>
<dbReference type="PANTHER" id="PTHR33087">
    <property type="entry name" value="OS07G0539200 PROTEIN"/>
    <property type="match status" value="1"/>
</dbReference>
<feature type="compositionally biased region" description="Basic residues" evidence="1">
    <location>
        <begin position="262"/>
        <end position="275"/>
    </location>
</feature>
<dbReference type="AlphaFoldDB" id="A0A4U6V9Y2"/>
<evidence type="ECO:0000313" key="3">
    <source>
        <dbReference type="Proteomes" id="UP000298652"/>
    </source>
</evidence>
<accession>A0A4U6V9Y2</accession>
<dbReference type="Gramene" id="TKW26131">
    <property type="protein sequence ID" value="TKW26131"/>
    <property type="gene ID" value="SEVIR_3G166400v2"/>
</dbReference>